<dbReference type="Proteomes" id="UP001172101">
    <property type="component" value="Unassembled WGS sequence"/>
</dbReference>
<name>A0AA40DHN6_9PEZI</name>
<comment type="subcellular location">
    <subcellularLocation>
        <location evidence="1">Membrane</location>
        <topology evidence="1">Multi-pass membrane protein</topology>
    </subcellularLocation>
</comment>
<evidence type="ECO:0000256" key="2">
    <source>
        <dbReference type="ARBA" id="ARBA00007018"/>
    </source>
</evidence>
<evidence type="ECO:0000256" key="3">
    <source>
        <dbReference type="ARBA" id="ARBA00022692"/>
    </source>
</evidence>
<feature type="binding site" evidence="6">
    <location>
        <position position="293"/>
    </location>
    <ligand>
        <name>Zn(2+)</name>
        <dbReference type="ChEBI" id="CHEBI:29105"/>
    </ligand>
</feature>
<protein>
    <submittedName>
        <fullName evidence="9">MPR-like GPCR protein</fullName>
    </submittedName>
</protein>
<evidence type="ECO:0000256" key="5">
    <source>
        <dbReference type="ARBA" id="ARBA00023136"/>
    </source>
</evidence>
<gene>
    <name evidence="9" type="ORF">B0T26DRAFT_793190</name>
</gene>
<evidence type="ECO:0000256" key="1">
    <source>
        <dbReference type="ARBA" id="ARBA00004141"/>
    </source>
</evidence>
<dbReference type="RefSeq" id="XP_060290364.1">
    <property type="nucleotide sequence ID" value="XM_060446877.1"/>
</dbReference>
<feature type="transmembrane region" description="Helical" evidence="8">
    <location>
        <begin position="252"/>
        <end position="271"/>
    </location>
</feature>
<dbReference type="Pfam" id="PF03006">
    <property type="entry name" value="HlyIII"/>
    <property type="match status" value="1"/>
</dbReference>
<reference evidence="9" key="1">
    <citation type="submission" date="2023-06" db="EMBL/GenBank/DDBJ databases">
        <title>Genome-scale phylogeny and comparative genomics of the fungal order Sordariales.</title>
        <authorList>
            <consortium name="Lawrence Berkeley National Laboratory"/>
            <person name="Hensen N."/>
            <person name="Bonometti L."/>
            <person name="Westerberg I."/>
            <person name="Brannstrom I.O."/>
            <person name="Guillou S."/>
            <person name="Cros-Aarteil S."/>
            <person name="Calhoun S."/>
            <person name="Haridas S."/>
            <person name="Kuo A."/>
            <person name="Mondo S."/>
            <person name="Pangilinan J."/>
            <person name="Riley R."/>
            <person name="LaButti K."/>
            <person name="Andreopoulos B."/>
            <person name="Lipzen A."/>
            <person name="Chen C."/>
            <person name="Yanf M."/>
            <person name="Daum C."/>
            <person name="Ng V."/>
            <person name="Clum A."/>
            <person name="Steindorff A."/>
            <person name="Ohm R."/>
            <person name="Martin F."/>
            <person name="Silar P."/>
            <person name="Natvig D."/>
            <person name="Lalanne C."/>
            <person name="Gautier V."/>
            <person name="Ament-velasquez S.L."/>
            <person name="Kruys A."/>
            <person name="Hutchinson M.I."/>
            <person name="Powell A.J."/>
            <person name="Barry K."/>
            <person name="Miller A.N."/>
            <person name="Grigoriev I.V."/>
            <person name="Debuchy R."/>
            <person name="Gladieux P."/>
            <person name="Thoren M.H."/>
            <person name="Johannesson H."/>
        </authorList>
    </citation>
    <scope>NUCLEOTIDE SEQUENCE</scope>
    <source>
        <strain evidence="9">SMH2392-1A</strain>
    </source>
</reference>
<dbReference type="AlphaFoldDB" id="A0AA40DHN6"/>
<comment type="similarity">
    <text evidence="2">Belongs to the ADIPOR family.</text>
</comment>
<feature type="region of interest" description="Disordered" evidence="7">
    <location>
        <begin position="1"/>
        <end position="21"/>
    </location>
</feature>
<feature type="transmembrane region" description="Helical" evidence="8">
    <location>
        <begin position="218"/>
        <end position="240"/>
    </location>
</feature>
<dbReference type="PANTHER" id="PTHR20855:SF52">
    <property type="entry name" value="ADIPONECTIN RECEPTOR PROTEIN"/>
    <property type="match status" value="1"/>
</dbReference>
<dbReference type="InterPro" id="IPR004254">
    <property type="entry name" value="AdipoR/HlyIII-related"/>
</dbReference>
<comment type="caution">
    <text evidence="9">The sequence shown here is derived from an EMBL/GenBank/DDBJ whole genome shotgun (WGS) entry which is preliminary data.</text>
</comment>
<evidence type="ECO:0000256" key="6">
    <source>
        <dbReference type="PIRSR" id="PIRSR604254-1"/>
    </source>
</evidence>
<keyword evidence="5 8" id="KW-0472">Membrane</keyword>
<evidence type="ECO:0000256" key="7">
    <source>
        <dbReference type="SAM" id="MobiDB-lite"/>
    </source>
</evidence>
<organism evidence="9 10">
    <name type="scientific">Lasiosphaeria miniovina</name>
    <dbReference type="NCBI Taxonomy" id="1954250"/>
    <lineage>
        <taxon>Eukaryota</taxon>
        <taxon>Fungi</taxon>
        <taxon>Dikarya</taxon>
        <taxon>Ascomycota</taxon>
        <taxon>Pezizomycotina</taxon>
        <taxon>Sordariomycetes</taxon>
        <taxon>Sordariomycetidae</taxon>
        <taxon>Sordariales</taxon>
        <taxon>Lasiosphaeriaceae</taxon>
        <taxon>Lasiosphaeria</taxon>
    </lineage>
</organism>
<keyword evidence="3 8" id="KW-0812">Transmembrane</keyword>
<evidence type="ECO:0000313" key="10">
    <source>
        <dbReference type="Proteomes" id="UP001172101"/>
    </source>
</evidence>
<dbReference type="EMBL" id="JAUIRO010000008">
    <property type="protein sequence ID" value="KAK0703505.1"/>
    <property type="molecule type" value="Genomic_DNA"/>
</dbReference>
<keyword evidence="10" id="KW-1185">Reference proteome</keyword>
<evidence type="ECO:0000256" key="4">
    <source>
        <dbReference type="ARBA" id="ARBA00022989"/>
    </source>
</evidence>
<feature type="transmembrane region" description="Helical" evidence="8">
    <location>
        <begin position="123"/>
        <end position="142"/>
    </location>
</feature>
<evidence type="ECO:0000256" key="8">
    <source>
        <dbReference type="SAM" id="Phobius"/>
    </source>
</evidence>
<keyword evidence="6" id="KW-0479">Metal-binding</keyword>
<proteinExistence type="inferred from homology"/>
<dbReference type="GeneID" id="85330147"/>
<dbReference type="GO" id="GO:0046872">
    <property type="term" value="F:metal ion binding"/>
    <property type="evidence" value="ECO:0007669"/>
    <property type="project" value="UniProtKB-KW"/>
</dbReference>
<dbReference type="PANTHER" id="PTHR20855">
    <property type="entry name" value="ADIPOR/PROGESTIN RECEPTOR-RELATED"/>
    <property type="match status" value="1"/>
</dbReference>
<keyword evidence="6" id="KW-0862">Zinc</keyword>
<dbReference type="GO" id="GO:0038023">
    <property type="term" value="F:signaling receptor activity"/>
    <property type="evidence" value="ECO:0007669"/>
    <property type="project" value="TreeGrafter"/>
</dbReference>
<accession>A0AA40DHN6</accession>
<dbReference type="GO" id="GO:0006882">
    <property type="term" value="P:intracellular zinc ion homeostasis"/>
    <property type="evidence" value="ECO:0007669"/>
    <property type="project" value="TreeGrafter"/>
</dbReference>
<dbReference type="GO" id="GO:0016020">
    <property type="term" value="C:membrane"/>
    <property type="evidence" value="ECO:0007669"/>
    <property type="project" value="UniProtKB-SubCell"/>
</dbReference>
<sequence length="323" mass="36717">MPSAHRRVSPPQPPEVRKELPAGNGCIHQRFSRNKSKARKARPVLLSFDELPEWHQDNEYIRHGYRPISGSAQVSFCSWSYLHNESVNIYSHLIPGIALLLGEWYIQQYLASRYSRITATDHVIFTFFLLTAVICLGLSTTYHTLMNHSKKVEQLCLQLDLVGIVVLTLGDFVSGIYVIFWCEPLQRKIYWSMIGVLGALTIVIMINPKLQGRKFRVFRTLTFVALGASGFAPLIHGITIFGWSQMVKQSGLPYYLAEGGFLLTGSFLYATKFPESRYPGKFDVWGSSHQLFHIMVVLATVSQLVGILEAFDYNYFHRKCSSL</sequence>
<feature type="binding site" evidence="6">
    <location>
        <position position="289"/>
    </location>
    <ligand>
        <name>Zn(2+)</name>
        <dbReference type="ChEBI" id="CHEBI:29105"/>
    </ligand>
</feature>
<feature type="binding site" evidence="6">
    <location>
        <position position="143"/>
    </location>
    <ligand>
        <name>Zn(2+)</name>
        <dbReference type="ChEBI" id="CHEBI:29105"/>
    </ligand>
</feature>
<evidence type="ECO:0000313" key="9">
    <source>
        <dbReference type="EMBL" id="KAK0703505.1"/>
    </source>
</evidence>
<feature type="transmembrane region" description="Helical" evidence="8">
    <location>
        <begin position="291"/>
        <end position="311"/>
    </location>
</feature>
<feature type="transmembrane region" description="Helical" evidence="8">
    <location>
        <begin position="162"/>
        <end position="182"/>
    </location>
</feature>
<feature type="transmembrane region" description="Helical" evidence="8">
    <location>
        <begin position="189"/>
        <end position="206"/>
    </location>
</feature>
<keyword evidence="4 8" id="KW-1133">Transmembrane helix</keyword>